<evidence type="ECO:0000313" key="7">
    <source>
        <dbReference type="EMBL" id="MWC00031.1"/>
    </source>
</evidence>
<sequence>MPRLAPHILDVPASGIRRIYEIAATLDDVVQLAVGEPDWPVAPHIIEAARDAWARDDTRYTANGGIAPLRAAIAAKLARENGVEVDVEQVWVTAGGTQALNLAMHLTLAPGDEVLLPDPGYTTFTMNARMLGAEPVPYRLDPARGFMPDLDELESLVTPRTRLLIVNSPSNPLGVVFPRATLESLLDFARRHDLWILADEVYEHFAWGEPHTELASLSGAEGRVFSVHSFSKSYAMTGVRVGYLVTPPGFDATLRTMQEATISCVATPDQYAALAALEGPQDTVARARARYRAAFELAAAALDAKGVDYLVPGGAMYLWVDVAHVSAGDVAAWAARFVREQRVAVAPGSAFGASGEGWIRLCLAVDPDALAAGIERIPARLAIAAEDGDAGGAGAGER</sequence>
<dbReference type="SUPFAM" id="SSF53383">
    <property type="entry name" value="PLP-dependent transferases"/>
    <property type="match status" value="1"/>
</dbReference>
<evidence type="ECO:0000259" key="6">
    <source>
        <dbReference type="Pfam" id="PF00155"/>
    </source>
</evidence>
<dbReference type="RefSeq" id="WP_160426683.1">
    <property type="nucleotide sequence ID" value="NZ_WSTA01000096.1"/>
</dbReference>
<dbReference type="CDD" id="cd00609">
    <property type="entry name" value="AAT_like"/>
    <property type="match status" value="1"/>
</dbReference>
<dbReference type="InterPro" id="IPR015421">
    <property type="entry name" value="PyrdxlP-dep_Trfase_major"/>
</dbReference>
<dbReference type="AlphaFoldDB" id="A0A6I4P0E0"/>
<evidence type="ECO:0000313" key="8">
    <source>
        <dbReference type="Proteomes" id="UP000438182"/>
    </source>
</evidence>
<dbReference type="InterPro" id="IPR015422">
    <property type="entry name" value="PyrdxlP-dep_Trfase_small"/>
</dbReference>
<feature type="non-terminal residue" evidence="7">
    <location>
        <position position="398"/>
    </location>
</feature>
<keyword evidence="3 7" id="KW-0032">Aminotransferase</keyword>
<keyword evidence="4 7" id="KW-0808">Transferase</keyword>
<gene>
    <name evidence="7" type="ORF">GB864_15900</name>
</gene>
<evidence type="ECO:0000256" key="3">
    <source>
        <dbReference type="ARBA" id="ARBA00022576"/>
    </source>
</evidence>
<dbReference type="Gene3D" id="3.40.640.10">
    <property type="entry name" value="Type I PLP-dependent aspartate aminotransferase-like (Major domain)"/>
    <property type="match status" value="1"/>
</dbReference>
<dbReference type="GO" id="GO:0030170">
    <property type="term" value="F:pyridoxal phosphate binding"/>
    <property type="evidence" value="ECO:0007669"/>
    <property type="project" value="InterPro"/>
</dbReference>
<evidence type="ECO:0000256" key="1">
    <source>
        <dbReference type="ARBA" id="ARBA00001933"/>
    </source>
</evidence>
<dbReference type="PANTHER" id="PTHR46383:SF1">
    <property type="entry name" value="ASPARTATE AMINOTRANSFERASE"/>
    <property type="match status" value="1"/>
</dbReference>
<dbReference type="InterPro" id="IPR015424">
    <property type="entry name" value="PyrdxlP-dep_Trfase"/>
</dbReference>
<accession>A0A6I4P0E0</accession>
<comment type="cofactor">
    <cofactor evidence="1">
        <name>pyridoxal 5'-phosphate</name>
        <dbReference type="ChEBI" id="CHEBI:597326"/>
    </cofactor>
</comment>
<evidence type="ECO:0000256" key="4">
    <source>
        <dbReference type="ARBA" id="ARBA00022679"/>
    </source>
</evidence>
<dbReference type="InterPro" id="IPR050596">
    <property type="entry name" value="AspAT/PAT-like"/>
</dbReference>
<dbReference type="EMBL" id="WSTA01000096">
    <property type="protein sequence ID" value="MWC00031.1"/>
    <property type="molecule type" value="Genomic_DNA"/>
</dbReference>
<comment type="caution">
    <text evidence="7">The sequence shown here is derived from an EMBL/GenBank/DDBJ whole genome shotgun (WGS) entry which is preliminary data.</text>
</comment>
<proteinExistence type="inferred from homology"/>
<organism evidence="7 8">
    <name type="scientific">Agromyces seonyuensis</name>
    <dbReference type="NCBI Taxonomy" id="2662446"/>
    <lineage>
        <taxon>Bacteria</taxon>
        <taxon>Bacillati</taxon>
        <taxon>Actinomycetota</taxon>
        <taxon>Actinomycetes</taxon>
        <taxon>Micrococcales</taxon>
        <taxon>Microbacteriaceae</taxon>
        <taxon>Agromyces</taxon>
    </lineage>
</organism>
<keyword evidence="5" id="KW-0663">Pyridoxal phosphate</keyword>
<dbReference type="GO" id="GO:0006520">
    <property type="term" value="P:amino acid metabolic process"/>
    <property type="evidence" value="ECO:0007669"/>
    <property type="project" value="InterPro"/>
</dbReference>
<evidence type="ECO:0000256" key="5">
    <source>
        <dbReference type="ARBA" id="ARBA00022898"/>
    </source>
</evidence>
<dbReference type="Gene3D" id="3.90.1150.10">
    <property type="entry name" value="Aspartate Aminotransferase, domain 1"/>
    <property type="match status" value="1"/>
</dbReference>
<protein>
    <submittedName>
        <fullName evidence="7">Aminotransferase class I/II-fold pyridoxal phosphate-dependent enzyme</fullName>
    </submittedName>
</protein>
<dbReference type="InterPro" id="IPR004839">
    <property type="entry name" value="Aminotransferase_I/II_large"/>
</dbReference>
<comment type="similarity">
    <text evidence="2">Belongs to the class-I pyridoxal-phosphate-dependent aminotransferase family.</text>
</comment>
<dbReference type="GO" id="GO:0008483">
    <property type="term" value="F:transaminase activity"/>
    <property type="evidence" value="ECO:0007669"/>
    <property type="project" value="UniProtKB-KW"/>
</dbReference>
<name>A0A6I4P0E0_9MICO</name>
<dbReference type="Pfam" id="PF00155">
    <property type="entry name" value="Aminotran_1_2"/>
    <property type="match status" value="1"/>
</dbReference>
<feature type="domain" description="Aminotransferase class I/classII large" evidence="6">
    <location>
        <begin position="28"/>
        <end position="377"/>
    </location>
</feature>
<keyword evidence="8" id="KW-1185">Reference proteome</keyword>
<evidence type="ECO:0000256" key="2">
    <source>
        <dbReference type="ARBA" id="ARBA00007441"/>
    </source>
</evidence>
<dbReference type="Proteomes" id="UP000438182">
    <property type="component" value="Unassembled WGS sequence"/>
</dbReference>
<dbReference type="PANTHER" id="PTHR46383">
    <property type="entry name" value="ASPARTATE AMINOTRANSFERASE"/>
    <property type="match status" value="1"/>
</dbReference>
<reference evidence="7 8" key="1">
    <citation type="submission" date="2019-12" db="EMBL/GenBank/DDBJ databases">
        <authorList>
            <person name="Kim Y.S."/>
        </authorList>
    </citation>
    <scope>NUCLEOTIDE SEQUENCE [LARGE SCALE GENOMIC DNA]</scope>
    <source>
        <strain evidence="7 8">MMS17-SY077</strain>
    </source>
</reference>